<evidence type="ECO:0008006" key="4">
    <source>
        <dbReference type="Google" id="ProtNLM"/>
    </source>
</evidence>
<gene>
    <name evidence="2" type="ORF">RM540_13600</name>
</gene>
<feature type="signal peptide" evidence="1">
    <location>
        <begin position="1"/>
        <end position="21"/>
    </location>
</feature>
<keyword evidence="1" id="KW-0732">Signal</keyword>
<reference evidence="2 3" key="1">
    <citation type="submission" date="2023-09" db="EMBL/GenBank/DDBJ databases">
        <authorList>
            <person name="Rey-Velasco X."/>
        </authorList>
    </citation>
    <scope>NUCLEOTIDE SEQUENCE [LARGE SCALE GENOMIC DNA]</scope>
    <source>
        <strain evidence="2 3">F394</strain>
    </source>
</reference>
<dbReference type="Proteomes" id="UP001267426">
    <property type="component" value="Unassembled WGS sequence"/>
</dbReference>
<evidence type="ECO:0000256" key="1">
    <source>
        <dbReference type="SAM" id="SignalP"/>
    </source>
</evidence>
<accession>A0ABU3BU19</accession>
<protein>
    <recommendedName>
        <fullName evidence="4">DUF5666 domain-containing protein</fullName>
    </recommendedName>
</protein>
<comment type="caution">
    <text evidence="2">The sequence shown here is derived from an EMBL/GenBank/DDBJ whole genome shotgun (WGS) entry which is preliminary data.</text>
</comment>
<evidence type="ECO:0000313" key="3">
    <source>
        <dbReference type="Proteomes" id="UP001267426"/>
    </source>
</evidence>
<sequence length="112" mass="11523">MRLRPALLALSAGLCALAACAPPTGDVLRGEVVSVDAAPLAYDGDALVVVRTDAGERTVHVPARINLCAASDFPDLGTLQPGDRVEARGEENAEGGVTPCTSADHFFRVVAP</sequence>
<name>A0ABU3BU19_9BACT</name>
<keyword evidence="3" id="KW-1185">Reference proteome</keyword>
<dbReference type="RefSeq" id="WP_311665028.1">
    <property type="nucleotide sequence ID" value="NZ_JAVRHT010000038.1"/>
</dbReference>
<dbReference type="PROSITE" id="PS51257">
    <property type="entry name" value="PROKAR_LIPOPROTEIN"/>
    <property type="match status" value="1"/>
</dbReference>
<feature type="chain" id="PRO_5045450513" description="DUF5666 domain-containing protein" evidence="1">
    <location>
        <begin position="22"/>
        <end position="112"/>
    </location>
</feature>
<evidence type="ECO:0000313" key="2">
    <source>
        <dbReference type="EMBL" id="MDT0632790.1"/>
    </source>
</evidence>
<proteinExistence type="predicted"/>
<dbReference type="EMBL" id="JAVRHT010000038">
    <property type="protein sequence ID" value="MDT0632790.1"/>
    <property type="molecule type" value="Genomic_DNA"/>
</dbReference>
<organism evidence="2 3">
    <name type="scientific">Rubrivirga litoralis</name>
    <dbReference type="NCBI Taxonomy" id="3075598"/>
    <lineage>
        <taxon>Bacteria</taxon>
        <taxon>Pseudomonadati</taxon>
        <taxon>Rhodothermota</taxon>
        <taxon>Rhodothermia</taxon>
        <taxon>Rhodothermales</taxon>
        <taxon>Rubricoccaceae</taxon>
        <taxon>Rubrivirga</taxon>
    </lineage>
</organism>